<dbReference type="SUPFAM" id="SSF51445">
    <property type="entry name" value="(Trans)glycosidases"/>
    <property type="match status" value="1"/>
</dbReference>
<feature type="domain" description="Glycoside hydrolase family 31 TIM barrel" evidence="3">
    <location>
        <begin position="287"/>
        <end position="570"/>
    </location>
</feature>
<dbReference type="InterPro" id="IPR017853">
    <property type="entry name" value="GH"/>
</dbReference>
<dbReference type="InterPro" id="IPR048395">
    <property type="entry name" value="Glyco_hydro_31_C"/>
</dbReference>
<evidence type="ECO:0000256" key="2">
    <source>
        <dbReference type="RuleBase" id="RU361185"/>
    </source>
</evidence>
<evidence type="ECO:0000259" key="3">
    <source>
        <dbReference type="Pfam" id="PF01055"/>
    </source>
</evidence>
<comment type="similarity">
    <text evidence="1 2">Belongs to the glycosyl hydrolase 31 family.</text>
</comment>
<feature type="domain" description="Glycosyl hydrolase family 31 C-terminal" evidence="4">
    <location>
        <begin position="579"/>
        <end position="664"/>
    </location>
</feature>
<dbReference type="PANTHER" id="PTHR22762">
    <property type="entry name" value="ALPHA-GLUCOSIDASE"/>
    <property type="match status" value="1"/>
</dbReference>
<dbReference type="InterPro" id="IPR000322">
    <property type="entry name" value="Glyco_hydro_31_TIM"/>
</dbReference>
<dbReference type="GO" id="GO:0005975">
    <property type="term" value="P:carbohydrate metabolic process"/>
    <property type="evidence" value="ECO:0007669"/>
    <property type="project" value="InterPro"/>
</dbReference>
<dbReference type="Gene3D" id="3.20.20.80">
    <property type="entry name" value="Glycosidases"/>
    <property type="match status" value="1"/>
</dbReference>
<protein>
    <submittedName>
        <fullName evidence="5">Glycoside hydrolase family 31 protein</fullName>
    </submittedName>
</protein>
<keyword evidence="6" id="KW-1185">Reference proteome</keyword>
<evidence type="ECO:0000313" key="6">
    <source>
        <dbReference type="Proteomes" id="UP000481583"/>
    </source>
</evidence>
<gene>
    <name evidence="5" type="ORF">G5C51_03185</name>
</gene>
<dbReference type="InterPro" id="IPR013780">
    <property type="entry name" value="Glyco_hydro_b"/>
</dbReference>
<dbReference type="Proteomes" id="UP000481583">
    <property type="component" value="Unassembled WGS sequence"/>
</dbReference>
<reference evidence="5 6" key="1">
    <citation type="submission" date="2020-02" db="EMBL/GenBank/DDBJ databases">
        <title>Whole-genome analyses of novel actinobacteria.</title>
        <authorList>
            <person name="Sahin N."/>
        </authorList>
    </citation>
    <scope>NUCLEOTIDE SEQUENCE [LARGE SCALE GENOMIC DNA]</scope>
    <source>
        <strain evidence="5 6">A7024</strain>
    </source>
</reference>
<evidence type="ECO:0000256" key="1">
    <source>
        <dbReference type="ARBA" id="ARBA00007806"/>
    </source>
</evidence>
<name>A0A6G4TUX2_9ACTN</name>
<dbReference type="GO" id="GO:0004553">
    <property type="term" value="F:hydrolase activity, hydrolyzing O-glycosyl compounds"/>
    <property type="evidence" value="ECO:0007669"/>
    <property type="project" value="InterPro"/>
</dbReference>
<keyword evidence="2" id="KW-0326">Glycosidase</keyword>
<evidence type="ECO:0000313" key="5">
    <source>
        <dbReference type="EMBL" id="NGN62908.1"/>
    </source>
</evidence>
<dbReference type="SUPFAM" id="SSF51011">
    <property type="entry name" value="Glycosyl hydrolase domain"/>
    <property type="match status" value="1"/>
</dbReference>
<dbReference type="Gene3D" id="2.60.40.1180">
    <property type="entry name" value="Golgi alpha-mannosidase II"/>
    <property type="match status" value="1"/>
</dbReference>
<dbReference type="AlphaFoldDB" id="A0A6G4TUX2"/>
<evidence type="ECO:0000259" key="4">
    <source>
        <dbReference type="Pfam" id="PF21365"/>
    </source>
</evidence>
<accession>A0A6G4TUX2</accession>
<sequence length="731" mass="77968">MTGHQAVNGGLTLPSPPALGGSVASMNARALLRSWRTAYRQHRAGAAAVGRQGSERARMPGAAVDAVPLPGGGLLHFARSSLLVRVTSGGAVFCGWDGAEPEPSYALAAGCPEPDTRAGLEPDKDGGWRVVSERVLVAVSRHGAVEIRTPGGALLRRQEPPRWWERAAGQEARWLQRSRLPADSRCYGPAGEISGSHRLYNLPSDGQHITMPVQWVVSDAGSHLLFHDTTWDGRLAWYPGEEGAGSGHDRAAGCEMRIDGGPLRYWVLAGGPSRILHSWTALTGAPLVPPAWAHGHHAGGIADGERLERLAAGYAERELPLNAVHLAAGPRPFAVPYVQAGRLRADGVRLVCEVAPDVPAEPGDPVYDAGAEADVFVHEARGRTAFPDFTDPRARKWWGGLYAEGAALGFAGVAHTRNEPAAFPPAARHSLDSRGGDHREAHNVYALTMARAGHEALTALRPGEAPFLLSRSGWAGLQRYGGTWTEAPADWAALRAAVRRTVGLGLCGVPFTGLDVAAEDDELYLRALQLGCLLPFVRTLSAPWEHHEPVPEHARAVLRARARLAPYLRTLAHIAHLTGAPYARPLWWHHSSHRALRACDDAFLLGDALLVAPVLAPGERRREVPLPPGRWYDTATGRAHGGGRAVLDAPLDRIPVLARAGSVLPVTGADGSVVLEVWAPAPGRTGTGALAVEDARGEVHLERFTARRTGGVTVARDDGTEPGRPVRLRGL</sequence>
<comment type="caution">
    <text evidence="5">The sequence shown here is derived from an EMBL/GenBank/DDBJ whole genome shotgun (WGS) entry which is preliminary data.</text>
</comment>
<dbReference type="PANTHER" id="PTHR22762:SF120">
    <property type="entry name" value="HETEROGLYCAN GLUCOSIDASE 1"/>
    <property type="match status" value="1"/>
</dbReference>
<dbReference type="EMBL" id="JAAKZV010000006">
    <property type="protein sequence ID" value="NGN62908.1"/>
    <property type="molecule type" value="Genomic_DNA"/>
</dbReference>
<dbReference type="Pfam" id="PF21365">
    <property type="entry name" value="Glyco_hydro_31_3rd"/>
    <property type="match status" value="1"/>
</dbReference>
<dbReference type="Pfam" id="PF01055">
    <property type="entry name" value="Glyco_hydro_31_2nd"/>
    <property type="match status" value="1"/>
</dbReference>
<keyword evidence="2 5" id="KW-0378">Hydrolase</keyword>
<proteinExistence type="inferred from homology"/>
<organism evidence="5 6">
    <name type="scientific">Streptomyces coryli</name>
    <dbReference type="NCBI Taxonomy" id="1128680"/>
    <lineage>
        <taxon>Bacteria</taxon>
        <taxon>Bacillati</taxon>
        <taxon>Actinomycetota</taxon>
        <taxon>Actinomycetes</taxon>
        <taxon>Kitasatosporales</taxon>
        <taxon>Streptomycetaceae</taxon>
        <taxon>Streptomyces</taxon>
    </lineage>
</organism>